<feature type="chain" id="PRO_5040604311" evidence="1">
    <location>
        <begin position="22"/>
        <end position="56"/>
    </location>
</feature>
<protein>
    <submittedName>
        <fullName evidence="3">Uncharacterized protein</fullName>
    </submittedName>
</protein>
<name>A0A654FMN3_ARATH</name>
<evidence type="ECO:0000313" key="3">
    <source>
        <dbReference type="EMBL" id="VYS62120.1"/>
    </source>
</evidence>
<evidence type="ECO:0000256" key="1">
    <source>
        <dbReference type="SAM" id="SignalP"/>
    </source>
</evidence>
<accession>A0A5S9XR28</accession>
<dbReference type="EMBL" id="CACRSJ010000109">
    <property type="protein sequence ID" value="VYS62120.1"/>
    <property type="molecule type" value="Genomic_DNA"/>
</dbReference>
<evidence type="ECO:0000313" key="4">
    <source>
        <dbReference type="Proteomes" id="UP000426265"/>
    </source>
</evidence>
<dbReference type="OrthoDB" id="1095584at2759"/>
<dbReference type="EMBL" id="CACSHJ010000095">
    <property type="protein sequence ID" value="CAA0394330.1"/>
    <property type="molecule type" value="Genomic_DNA"/>
</dbReference>
<organism evidence="3 4">
    <name type="scientific">Arabidopsis thaliana</name>
    <name type="common">Mouse-ear cress</name>
    <dbReference type="NCBI Taxonomy" id="3702"/>
    <lineage>
        <taxon>Eukaryota</taxon>
        <taxon>Viridiplantae</taxon>
        <taxon>Streptophyta</taxon>
        <taxon>Embryophyta</taxon>
        <taxon>Tracheophyta</taxon>
        <taxon>Spermatophyta</taxon>
        <taxon>Magnoliopsida</taxon>
        <taxon>eudicotyledons</taxon>
        <taxon>Gunneridae</taxon>
        <taxon>Pentapetalae</taxon>
        <taxon>rosids</taxon>
        <taxon>malvids</taxon>
        <taxon>Brassicales</taxon>
        <taxon>Brassicaceae</taxon>
        <taxon>Camelineae</taxon>
        <taxon>Arabidopsis</taxon>
    </lineage>
</organism>
<dbReference type="AlphaFoldDB" id="A0A654FMN3"/>
<accession>A0A654FMN3</accession>
<proteinExistence type="predicted"/>
<dbReference type="Proteomes" id="UP000426265">
    <property type="component" value="Unassembled WGS sequence"/>
</dbReference>
<evidence type="ECO:0000313" key="2">
    <source>
        <dbReference type="EMBL" id="CAA0394330.1"/>
    </source>
</evidence>
<evidence type="ECO:0000313" key="5">
    <source>
        <dbReference type="Proteomes" id="UP000434276"/>
    </source>
</evidence>
<dbReference type="Proteomes" id="UP000434276">
    <property type="component" value="Unassembled WGS sequence"/>
</dbReference>
<feature type="signal peptide" evidence="1">
    <location>
        <begin position="1"/>
        <end position="21"/>
    </location>
</feature>
<sequence length="56" mass="6555">MSKTFQPSIVMLTIFLILVTSQRRKCDEKIVLQFCNGRNRCYEYCDTKECVAACKK</sequence>
<gene>
    <name evidence="3" type="ORF">AN1_LOCUS17547</name>
    <name evidence="2" type="ORF">C24_LOCUS17444</name>
</gene>
<reference evidence="3 4" key="1">
    <citation type="submission" date="2019-11" db="EMBL/GenBank/DDBJ databases">
        <authorList>
            <person name="Jiao W.-B."/>
            <person name="Schneeberger K."/>
        </authorList>
    </citation>
    <scope>NUCLEOTIDE SEQUENCE [LARGE SCALE GENOMIC DNA]</scope>
    <source>
        <strain evidence="4">cv. An-1</strain>
        <strain evidence="5">cv. C24</strain>
    </source>
</reference>
<keyword evidence="1" id="KW-0732">Signal</keyword>
<dbReference type="ExpressionAtlas" id="A0A654FMN3">
    <property type="expression patterns" value="baseline"/>
</dbReference>